<comment type="caution">
    <text evidence="2">The sequence shown here is derived from an EMBL/GenBank/DDBJ whole genome shotgun (WGS) entry which is preliminary data.</text>
</comment>
<dbReference type="OrthoDB" id="3270336at2759"/>
<protein>
    <submittedName>
        <fullName evidence="2">Uncharacterized protein</fullName>
    </submittedName>
</protein>
<keyword evidence="3" id="KW-1185">Reference proteome</keyword>
<accession>A0A9P7FA54</accession>
<feature type="region of interest" description="Disordered" evidence="1">
    <location>
        <begin position="260"/>
        <end position="288"/>
    </location>
</feature>
<sequence length="288" mass="33646">MHIEDSQIVDTYTICKYIMEANLLLEHHSNEFAIWYFISSFALKVQLPSILWDLHPKHARQLLTCNIYFKVEQVKDKSLPGYLVLPLIPKYARTWNLFLGNATSIVQCIREQWGPSLEDVILCLFKRGILFKLLFHVAYPSIPRPISVFESNCHPYGWTANEYEYADYELHQNYLLRLLHVRVVVAQAGGILWCLCKQELANEIPNIPSLNVLYFVEASPNSSHTYLYDTLSEHEIEILCWIYYIDTVRALEIKEQNTANKQAWRKRKREETDKTRQTAHASTQGNPP</sequence>
<dbReference type="EMBL" id="JABBWM010000021">
    <property type="protein sequence ID" value="KAG2110397.1"/>
    <property type="molecule type" value="Genomic_DNA"/>
</dbReference>
<organism evidence="2 3">
    <name type="scientific">Suillus discolor</name>
    <dbReference type="NCBI Taxonomy" id="1912936"/>
    <lineage>
        <taxon>Eukaryota</taxon>
        <taxon>Fungi</taxon>
        <taxon>Dikarya</taxon>
        <taxon>Basidiomycota</taxon>
        <taxon>Agaricomycotina</taxon>
        <taxon>Agaricomycetes</taxon>
        <taxon>Agaricomycetidae</taxon>
        <taxon>Boletales</taxon>
        <taxon>Suillineae</taxon>
        <taxon>Suillaceae</taxon>
        <taxon>Suillus</taxon>
    </lineage>
</organism>
<dbReference type="AlphaFoldDB" id="A0A9P7FA54"/>
<evidence type="ECO:0000256" key="1">
    <source>
        <dbReference type="SAM" id="MobiDB-lite"/>
    </source>
</evidence>
<dbReference type="Proteomes" id="UP000823399">
    <property type="component" value="Unassembled WGS sequence"/>
</dbReference>
<feature type="compositionally biased region" description="Polar residues" evidence="1">
    <location>
        <begin position="278"/>
        <end position="288"/>
    </location>
</feature>
<dbReference type="GeneID" id="64695835"/>
<name>A0A9P7FA54_9AGAM</name>
<gene>
    <name evidence="2" type="ORF">F5147DRAFT_652006</name>
</gene>
<evidence type="ECO:0000313" key="2">
    <source>
        <dbReference type="EMBL" id="KAG2110397.1"/>
    </source>
</evidence>
<dbReference type="RefSeq" id="XP_041294075.1">
    <property type="nucleotide sequence ID" value="XM_041433576.1"/>
</dbReference>
<evidence type="ECO:0000313" key="3">
    <source>
        <dbReference type="Proteomes" id="UP000823399"/>
    </source>
</evidence>
<proteinExistence type="predicted"/>
<reference evidence="2" key="1">
    <citation type="journal article" date="2020" name="New Phytol.">
        <title>Comparative genomics reveals dynamic genome evolution in host specialist ectomycorrhizal fungi.</title>
        <authorList>
            <person name="Lofgren L.A."/>
            <person name="Nguyen N.H."/>
            <person name="Vilgalys R."/>
            <person name="Ruytinx J."/>
            <person name="Liao H.L."/>
            <person name="Branco S."/>
            <person name="Kuo A."/>
            <person name="LaButti K."/>
            <person name="Lipzen A."/>
            <person name="Andreopoulos W."/>
            <person name="Pangilinan J."/>
            <person name="Riley R."/>
            <person name="Hundley H."/>
            <person name="Na H."/>
            <person name="Barry K."/>
            <person name="Grigoriev I.V."/>
            <person name="Stajich J.E."/>
            <person name="Kennedy P.G."/>
        </authorList>
    </citation>
    <scope>NUCLEOTIDE SEQUENCE</scope>
    <source>
        <strain evidence="2">FC423</strain>
    </source>
</reference>